<evidence type="ECO:0000259" key="1">
    <source>
        <dbReference type="Pfam" id="PF08241"/>
    </source>
</evidence>
<evidence type="ECO:0000313" key="2">
    <source>
        <dbReference type="EMBL" id="ETO33108.1"/>
    </source>
</evidence>
<name>X6P4Q9_RETFI</name>
<dbReference type="PANTHER" id="PTHR43591:SF110">
    <property type="entry name" value="RHODANESE DOMAIN-CONTAINING PROTEIN"/>
    <property type="match status" value="1"/>
</dbReference>
<evidence type="ECO:0000313" key="3">
    <source>
        <dbReference type="Proteomes" id="UP000023152"/>
    </source>
</evidence>
<dbReference type="GO" id="GO:0008757">
    <property type="term" value="F:S-adenosylmethionine-dependent methyltransferase activity"/>
    <property type="evidence" value="ECO:0007669"/>
    <property type="project" value="InterPro"/>
</dbReference>
<dbReference type="AlphaFoldDB" id="X6P4Q9"/>
<sequence length="286" mass="33041">MSSRLHIVIRRHFSNYYDYHKSASCYDIEKNKPIEELKVLDAGCGTGNYLQVLHNCGVRRMYAIELNKSMINECMKKNQSLIESKVLQITQGNLLSDRLPFDDEAFDCIMLNQVIHHLETESSITSGFTNTRKVLQQFYRCLNNDKCSVVLINFCAIEQVLSGLWFSQFIPQASAQACKRLPKKDYMKKMLEDCKFEDVRSERICEIHVKEDVYYDLKGINDFAWRAGHSTFALAPPDELKHALHTVNAMIATSPQYVADFINHHKHIQSEIGSSHTFFGYKLQKN</sequence>
<organism evidence="2 3">
    <name type="scientific">Reticulomyxa filosa</name>
    <dbReference type="NCBI Taxonomy" id="46433"/>
    <lineage>
        <taxon>Eukaryota</taxon>
        <taxon>Sar</taxon>
        <taxon>Rhizaria</taxon>
        <taxon>Retaria</taxon>
        <taxon>Foraminifera</taxon>
        <taxon>Monothalamids</taxon>
        <taxon>Reticulomyxidae</taxon>
        <taxon>Reticulomyxa</taxon>
    </lineage>
</organism>
<dbReference type="OMA" id="AHCHESI"/>
<accession>X6P4Q9</accession>
<proteinExistence type="predicted"/>
<dbReference type="EMBL" id="ASPP01003664">
    <property type="protein sequence ID" value="ETO33108.1"/>
    <property type="molecule type" value="Genomic_DNA"/>
</dbReference>
<dbReference type="OrthoDB" id="506498at2759"/>
<dbReference type="InterPro" id="IPR029063">
    <property type="entry name" value="SAM-dependent_MTases_sf"/>
</dbReference>
<dbReference type="Gene3D" id="3.40.50.150">
    <property type="entry name" value="Vaccinia Virus protein VP39"/>
    <property type="match status" value="1"/>
</dbReference>
<keyword evidence="3" id="KW-1185">Reference proteome</keyword>
<feature type="domain" description="Methyltransferase type 11" evidence="1">
    <location>
        <begin position="40"/>
        <end position="144"/>
    </location>
</feature>
<reference evidence="2 3" key="1">
    <citation type="journal article" date="2013" name="Curr. Biol.">
        <title>The Genome of the Foraminiferan Reticulomyxa filosa.</title>
        <authorList>
            <person name="Glockner G."/>
            <person name="Hulsmann N."/>
            <person name="Schleicher M."/>
            <person name="Noegel A.A."/>
            <person name="Eichinger L."/>
            <person name="Gallinger C."/>
            <person name="Pawlowski J."/>
            <person name="Sierra R."/>
            <person name="Euteneuer U."/>
            <person name="Pillet L."/>
            <person name="Moustafa A."/>
            <person name="Platzer M."/>
            <person name="Groth M."/>
            <person name="Szafranski K."/>
            <person name="Schliwa M."/>
        </authorList>
    </citation>
    <scope>NUCLEOTIDE SEQUENCE [LARGE SCALE GENOMIC DNA]</scope>
</reference>
<dbReference type="Proteomes" id="UP000023152">
    <property type="component" value="Unassembled WGS sequence"/>
</dbReference>
<dbReference type="CDD" id="cd02440">
    <property type="entry name" value="AdoMet_MTases"/>
    <property type="match status" value="1"/>
</dbReference>
<dbReference type="SUPFAM" id="SSF53335">
    <property type="entry name" value="S-adenosyl-L-methionine-dependent methyltransferases"/>
    <property type="match status" value="1"/>
</dbReference>
<protein>
    <submittedName>
        <fullName evidence="2">Methionine biosynthesis protein MetW</fullName>
    </submittedName>
</protein>
<comment type="caution">
    <text evidence="2">The sequence shown here is derived from an EMBL/GenBank/DDBJ whole genome shotgun (WGS) entry which is preliminary data.</text>
</comment>
<dbReference type="PANTHER" id="PTHR43591">
    <property type="entry name" value="METHYLTRANSFERASE"/>
    <property type="match status" value="1"/>
</dbReference>
<dbReference type="Pfam" id="PF08241">
    <property type="entry name" value="Methyltransf_11"/>
    <property type="match status" value="1"/>
</dbReference>
<gene>
    <name evidence="2" type="ORF">RFI_03997</name>
</gene>
<dbReference type="InterPro" id="IPR013216">
    <property type="entry name" value="Methyltransf_11"/>
</dbReference>